<evidence type="ECO:0000256" key="6">
    <source>
        <dbReference type="ARBA" id="ARBA00023239"/>
    </source>
</evidence>
<dbReference type="Pfam" id="PF02675">
    <property type="entry name" value="AdoMet_dc"/>
    <property type="match status" value="1"/>
</dbReference>
<protein>
    <recommendedName>
        <fullName evidence="10">S-adenosylmethionine decarboxylase</fullName>
    </recommendedName>
</protein>
<evidence type="ECO:0000256" key="7">
    <source>
        <dbReference type="ARBA" id="ARBA00023270"/>
    </source>
</evidence>
<dbReference type="EMBL" id="MN739668">
    <property type="protein sequence ID" value="QHT19700.1"/>
    <property type="molecule type" value="Genomic_DNA"/>
</dbReference>
<dbReference type="NCBIfam" id="TIGR03330">
    <property type="entry name" value="SAM_DCase_Bsu"/>
    <property type="match status" value="1"/>
</dbReference>
<accession>A0A6C0DTJ9</accession>
<dbReference type="InterPro" id="IPR003826">
    <property type="entry name" value="AdoMetDC_fam_prok"/>
</dbReference>
<organism evidence="9">
    <name type="scientific">viral metagenome</name>
    <dbReference type="NCBI Taxonomy" id="1070528"/>
    <lineage>
        <taxon>unclassified sequences</taxon>
        <taxon>metagenomes</taxon>
        <taxon>organismal metagenomes</taxon>
    </lineage>
</organism>
<evidence type="ECO:0000256" key="4">
    <source>
        <dbReference type="ARBA" id="ARBA00023115"/>
    </source>
</evidence>
<evidence type="ECO:0000256" key="3">
    <source>
        <dbReference type="ARBA" id="ARBA00022813"/>
    </source>
</evidence>
<evidence type="ECO:0008006" key="10">
    <source>
        <dbReference type="Google" id="ProtNLM"/>
    </source>
</evidence>
<dbReference type="Gene3D" id="3.60.90.10">
    <property type="entry name" value="S-adenosylmethionine decarboxylase"/>
    <property type="match status" value="1"/>
</dbReference>
<dbReference type="InterPro" id="IPR016067">
    <property type="entry name" value="S-AdoMet_deCO2ase_core"/>
</dbReference>
<keyword evidence="6" id="KW-0456">Lyase</keyword>
<reference evidence="9" key="1">
    <citation type="journal article" date="2020" name="Nature">
        <title>Giant virus diversity and host interactions through global metagenomics.</title>
        <authorList>
            <person name="Schulz F."/>
            <person name="Roux S."/>
            <person name="Paez-Espino D."/>
            <person name="Jungbluth S."/>
            <person name="Walsh D.A."/>
            <person name="Denef V.J."/>
            <person name="McMahon K.D."/>
            <person name="Konstantinidis K.T."/>
            <person name="Eloe-Fadrosh E.A."/>
            <person name="Kyrpides N.C."/>
            <person name="Woyke T."/>
        </authorList>
    </citation>
    <scope>NUCLEOTIDE SEQUENCE</scope>
    <source>
        <strain evidence="9">GVMAG-M-3300023174-5</strain>
    </source>
</reference>
<keyword evidence="2" id="KW-0210">Decarboxylase</keyword>
<dbReference type="InterPro" id="IPR017716">
    <property type="entry name" value="S-AdoMet_deCOase_pro-enz"/>
</dbReference>
<name>A0A6C0DTJ9_9ZZZZ</name>
<proteinExistence type="predicted"/>
<evidence type="ECO:0000256" key="5">
    <source>
        <dbReference type="ARBA" id="ARBA00023145"/>
    </source>
</evidence>
<keyword evidence="8" id="KW-0670">Pyruvate</keyword>
<keyword evidence="5" id="KW-0865">Zymogen</keyword>
<dbReference type="SUPFAM" id="SSF56276">
    <property type="entry name" value="S-adenosylmethionine decarboxylase"/>
    <property type="match status" value="1"/>
</dbReference>
<keyword evidence="7" id="KW-0704">Schiff base</keyword>
<keyword evidence="4" id="KW-0620">Polyamine biosynthesis</keyword>
<dbReference type="PANTHER" id="PTHR33866">
    <property type="entry name" value="S-ADENOSYLMETHIONINE DECARBOXYLASE PROENZYME"/>
    <property type="match status" value="1"/>
</dbReference>
<dbReference type="AlphaFoldDB" id="A0A6C0DTJ9"/>
<dbReference type="GO" id="GO:0005829">
    <property type="term" value="C:cytosol"/>
    <property type="evidence" value="ECO:0007669"/>
    <property type="project" value="TreeGrafter"/>
</dbReference>
<dbReference type="GO" id="GO:0008295">
    <property type="term" value="P:spermidine biosynthetic process"/>
    <property type="evidence" value="ECO:0007669"/>
    <property type="project" value="InterPro"/>
</dbReference>
<evidence type="ECO:0000256" key="2">
    <source>
        <dbReference type="ARBA" id="ARBA00022793"/>
    </source>
</evidence>
<evidence type="ECO:0000256" key="8">
    <source>
        <dbReference type="ARBA" id="ARBA00023317"/>
    </source>
</evidence>
<dbReference type="PANTHER" id="PTHR33866:SF2">
    <property type="entry name" value="S-ADENOSYLMETHIONINE DECARBOXYLASE PROENZYME"/>
    <property type="match status" value="1"/>
</dbReference>
<evidence type="ECO:0000313" key="9">
    <source>
        <dbReference type="EMBL" id="QHT19700.1"/>
    </source>
</evidence>
<keyword evidence="3" id="KW-0068">Autocatalytic cleavage</keyword>
<evidence type="ECO:0000256" key="1">
    <source>
        <dbReference type="ARBA" id="ARBA00001928"/>
    </source>
</evidence>
<dbReference type="GO" id="GO:0004014">
    <property type="term" value="F:adenosylmethionine decarboxylase activity"/>
    <property type="evidence" value="ECO:0007669"/>
    <property type="project" value="InterPro"/>
</dbReference>
<sequence>MIGTHFILDLFDIKDEIFSNNLSKSNYHLFDNYIRASLIKNKMTILNDQVHQFGNLEGAFTSLYLLSESHLSIHTWPENNFIAVDIFTCGDCKTKNIVDDIISYLKPGKHIVKNISRGSEPIIKSQ</sequence>
<comment type="cofactor">
    <cofactor evidence="1">
        <name>pyruvate</name>
        <dbReference type="ChEBI" id="CHEBI:15361"/>
    </cofactor>
</comment>